<keyword evidence="3" id="KW-1185">Reference proteome</keyword>
<evidence type="ECO:0000313" key="2">
    <source>
        <dbReference type="EMBL" id="MBB5043941.1"/>
    </source>
</evidence>
<feature type="transmembrane region" description="Helical" evidence="1">
    <location>
        <begin position="102"/>
        <end position="121"/>
    </location>
</feature>
<feature type="transmembrane region" description="Helical" evidence="1">
    <location>
        <begin position="196"/>
        <end position="222"/>
    </location>
</feature>
<dbReference type="Proteomes" id="UP000535406">
    <property type="component" value="Unassembled WGS sequence"/>
</dbReference>
<dbReference type="EMBL" id="JACHIK010000012">
    <property type="protein sequence ID" value="MBB5043941.1"/>
    <property type="molecule type" value="Genomic_DNA"/>
</dbReference>
<keyword evidence="1" id="KW-0812">Transmembrane</keyword>
<feature type="transmembrane region" description="Helical" evidence="1">
    <location>
        <begin position="266"/>
        <end position="287"/>
    </location>
</feature>
<feature type="transmembrane region" description="Helical" evidence="1">
    <location>
        <begin position="299"/>
        <end position="318"/>
    </location>
</feature>
<keyword evidence="1" id="KW-0472">Membrane</keyword>
<keyword evidence="1" id="KW-1133">Transmembrane helix</keyword>
<feature type="transmembrane region" description="Helical" evidence="1">
    <location>
        <begin position="234"/>
        <end position="254"/>
    </location>
</feature>
<feature type="transmembrane region" description="Helical" evidence="1">
    <location>
        <begin position="78"/>
        <end position="96"/>
    </location>
</feature>
<dbReference type="InterPro" id="IPR010266">
    <property type="entry name" value="NnrS"/>
</dbReference>
<dbReference type="AlphaFoldDB" id="A0A7W8DWI0"/>
<evidence type="ECO:0000313" key="3">
    <source>
        <dbReference type="Proteomes" id="UP000535406"/>
    </source>
</evidence>
<reference evidence="2 3" key="1">
    <citation type="submission" date="2020-08" db="EMBL/GenBank/DDBJ databases">
        <title>Genomic Encyclopedia of Type Strains, Phase IV (KMG-IV): sequencing the most valuable type-strain genomes for metagenomic binning, comparative biology and taxonomic classification.</title>
        <authorList>
            <person name="Goeker M."/>
        </authorList>
    </citation>
    <scope>NUCLEOTIDE SEQUENCE [LARGE SCALE GENOMIC DNA]</scope>
    <source>
        <strain evidence="2 3">DSM 21319</strain>
    </source>
</reference>
<protein>
    <submittedName>
        <fullName evidence="2">Uncharacterized protein involved in response to NO</fullName>
    </submittedName>
</protein>
<proteinExistence type="predicted"/>
<feature type="transmembrane region" description="Helical" evidence="1">
    <location>
        <begin position="48"/>
        <end position="66"/>
    </location>
</feature>
<organism evidence="2 3">
    <name type="scientific">Shinella fusca</name>
    <dbReference type="NCBI Taxonomy" id="544480"/>
    <lineage>
        <taxon>Bacteria</taxon>
        <taxon>Pseudomonadati</taxon>
        <taxon>Pseudomonadota</taxon>
        <taxon>Alphaproteobacteria</taxon>
        <taxon>Hyphomicrobiales</taxon>
        <taxon>Rhizobiaceae</taxon>
        <taxon>Shinella</taxon>
    </lineage>
</organism>
<feature type="transmembrane region" description="Helical" evidence="1">
    <location>
        <begin position="12"/>
        <end position="36"/>
    </location>
</feature>
<accession>A0A7W8DWI0</accession>
<name>A0A7W8DWI0_9HYPH</name>
<comment type="caution">
    <text evidence="2">The sequence shown here is derived from an EMBL/GenBank/DDBJ whole genome shotgun (WGS) entry which is preliminary data.</text>
</comment>
<dbReference type="RefSeq" id="WP_184145302.1">
    <property type="nucleotide sequence ID" value="NZ_JACHIK010000012.1"/>
</dbReference>
<sequence>MGAGKGAGSRPLLAFHPAGVFFALAAPMAAALPWLWLLPLADPRLAHVRLGLFGFGGAAVCGYVMTAQKAWTGRPLPLPALGIGALVLAARLASLLCRPEALWPVLLPAPALALAILWPVLRAGRWDKAPLAAVPPMLAAAEALLPVQPGLAGVLPEAMAVLVFLVGGRLVPAFTAEARCRRGLLPPRRPPLWLGAVPLGAGLLLPGIAGAGALLAAALWVLCHGLDGLRLGEANRMLCLGYAGLVPGLLAIAAARSGLVPHLAEVHALTMAVMGPMILAVAARVSMRRAAGAELRPRRRHWIAFCLVFAAAAARIMAEVSGPSVPWLSVAGAAWSLAWLLFLSAHAHALAKPAPFPLLSAMRGGLPL</sequence>
<gene>
    <name evidence="2" type="ORF">HNQ66_003354</name>
</gene>
<evidence type="ECO:0000256" key="1">
    <source>
        <dbReference type="SAM" id="Phobius"/>
    </source>
</evidence>
<dbReference type="Pfam" id="PF05940">
    <property type="entry name" value="NnrS"/>
    <property type="match status" value="1"/>
</dbReference>
<feature type="transmembrane region" description="Helical" evidence="1">
    <location>
        <begin position="324"/>
        <end position="343"/>
    </location>
</feature>